<dbReference type="PANTHER" id="PTHR30572:SF4">
    <property type="entry name" value="ABC TRANSPORTER PERMEASE YTRF"/>
    <property type="match status" value="1"/>
</dbReference>
<dbReference type="GO" id="GO:0022857">
    <property type="term" value="F:transmembrane transporter activity"/>
    <property type="evidence" value="ECO:0007669"/>
    <property type="project" value="TreeGrafter"/>
</dbReference>
<protein>
    <submittedName>
        <fullName evidence="10">ABC transporter, fused permease protein</fullName>
    </submittedName>
</protein>
<feature type="transmembrane region" description="Helical" evidence="7">
    <location>
        <begin position="419"/>
        <end position="442"/>
    </location>
</feature>
<keyword evidence="3 7" id="KW-0812">Transmembrane</keyword>
<proteinExistence type="inferred from homology"/>
<evidence type="ECO:0000259" key="8">
    <source>
        <dbReference type="Pfam" id="PF02687"/>
    </source>
</evidence>
<feature type="non-terminal residue" evidence="10">
    <location>
        <position position="1"/>
    </location>
</feature>
<accession>A0A3B0TJQ6</accession>
<organism evidence="10">
    <name type="scientific">hydrothermal vent metagenome</name>
    <dbReference type="NCBI Taxonomy" id="652676"/>
    <lineage>
        <taxon>unclassified sequences</taxon>
        <taxon>metagenomes</taxon>
        <taxon>ecological metagenomes</taxon>
    </lineage>
</organism>
<dbReference type="InterPro" id="IPR025857">
    <property type="entry name" value="MacB_PCD"/>
</dbReference>
<sequence length="834" mass="86415">TAIAIILGVAFVSGTYVFTDTIKGQFDSLFTDIYQGVDVAIAAEGTGVGSADVPFDESILDVVAAVDGVEIATGGVTGFATIITTDDAGDPKIVQNGGAPTLGFAWSDVSRLSPLSIKDGNGRGPTAPGEVAIDVGTATAQGFELGDVVKVQATGEAEDFTIVGLMSFGDQDSLLGATLSAFEMTEAQRIFGLEGQFNSIGVAAISGVSAADLARDINEALPAGIIAITGQSQQAADLSEVNDSLGIINIALLSFAAVAVFVGSFIIQNTFRIIVTQRTRELAMLRAIGATGRQVIVMVVVEALIVALFASALGVVVGIGLAGAIRSAMNAAGLAVPPGSLVVLSRTVFVGMATGVIVTMLAALLPAYRASKVSPVAAMRGETRVRRTTMRKRAITGVSISALGLVFLMTGLFGSVGNAIANVGGGALIMFIGVSVLAPLAARPIANVIGAPLPKIFGITGTLAKENTKRAPRRTASTASALMIGIALVTFVAIFAATIKASVAETVDEAFPSDFTIQSSQLGEDPNIPMTFSRDLVGQVDALDEVAVAGAFQFGEALIDGEKGFITAVDPAKAESLLTIEPAPGALDSLTANTIIVSEKLLKARNWTVGESVTITTPLVEDVPFTVTGTFGRTEFGDYLISTEVFTQQYEPTGDGFVAVKLAPGVSLEEGRAAILEVTDNYPTTELQDKSELVADAEKQIDGALALFQGLLGLAIFIAVIGIVNTLALSIIERTREIGLVRAVGMSRRKVRKMIRWESVIVSLFGATLGIGMGLFFGWAVARALEDEGLGKFAVPFGQLMAYVVIAFFAGLIAAVWPAFKAARLNVLEAIAYE</sequence>
<evidence type="ECO:0000256" key="1">
    <source>
        <dbReference type="ARBA" id="ARBA00004651"/>
    </source>
</evidence>
<dbReference type="AlphaFoldDB" id="A0A3B0TJQ6"/>
<feature type="transmembrane region" description="Helical" evidence="7">
    <location>
        <begin position="295"/>
        <end position="323"/>
    </location>
</feature>
<dbReference type="Pfam" id="PF02687">
    <property type="entry name" value="FtsX"/>
    <property type="match status" value="2"/>
</dbReference>
<feature type="transmembrane region" description="Helical" evidence="7">
    <location>
        <begin position="479"/>
        <end position="499"/>
    </location>
</feature>
<evidence type="ECO:0000313" key="10">
    <source>
        <dbReference type="EMBL" id="VAW08864.1"/>
    </source>
</evidence>
<feature type="transmembrane region" description="Helical" evidence="7">
    <location>
        <begin position="394"/>
        <end position="413"/>
    </location>
</feature>
<evidence type="ECO:0000256" key="6">
    <source>
        <dbReference type="ARBA" id="ARBA00038076"/>
    </source>
</evidence>
<evidence type="ECO:0000256" key="5">
    <source>
        <dbReference type="ARBA" id="ARBA00023136"/>
    </source>
</evidence>
<feature type="domain" description="ABC3 transporter permease C-terminal" evidence="8">
    <location>
        <begin position="254"/>
        <end position="375"/>
    </location>
</feature>
<keyword evidence="4 7" id="KW-1133">Transmembrane helix</keyword>
<evidence type="ECO:0000256" key="4">
    <source>
        <dbReference type="ARBA" id="ARBA00022989"/>
    </source>
</evidence>
<evidence type="ECO:0000259" key="9">
    <source>
        <dbReference type="Pfam" id="PF12704"/>
    </source>
</evidence>
<dbReference type="GO" id="GO:0005886">
    <property type="term" value="C:plasma membrane"/>
    <property type="evidence" value="ECO:0007669"/>
    <property type="project" value="UniProtKB-SubCell"/>
</dbReference>
<evidence type="ECO:0000256" key="3">
    <source>
        <dbReference type="ARBA" id="ARBA00022692"/>
    </source>
</evidence>
<evidence type="ECO:0000256" key="2">
    <source>
        <dbReference type="ARBA" id="ARBA00022475"/>
    </source>
</evidence>
<keyword evidence="5 7" id="KW-0472">Membrane</keyword>
<feature type="domain" description="MacB-like periplasmic core" evidence="9">
    <location>
        <begin position="475"/>
        <end position="676"/>
    </location>
</feature>
<dbReference type="InterPro" id="IPR050250">
    <property type="entry name" value="Macrolide_Exporter_MacB"/>
</dbReference>
<evidence type="ECO:0000256" key="7">
    <source>
        <dbReference type="SAM" id="Phobius"/>
    </source>
</evidence>
<reference evidence="10" key="1">
    <citation type="submission" date="2018-06" db="EMBL/GenBank/DDBJ databases">
        <authorList>
            <person name="Zhirakovskaya E."/>
        </authorList>
    </citation>
    <scope>NUCLEOTIDE SEQUENCE</scope>
</reference>
<comment type="similarity">
    <text evidence="6">Belongs to the ABC-4 integral membrane protein family.</text>
</comment>
<feature type="transmembrane region" description="Helical" evidence="7">
    <location>
        <begin position="757"/>
        <end position="780"/>
    </location>
</feature>
<feature type="transmembrane region" description="Helical" evidence="7">
    <location>
        <begin position="800"/>
        <end position="820"/>
    </location>
</feature>
<feature type="transmembrane region" description="Helical" evidence="7">
    <location>
        <begin position="707"/>
        <end position="732"/>
    </location>
</feature>
<comment type="subcellular location">
    <subcellularLocation>
        <location evidence="1">Cell membrane</location>
        <topology evidence="1">Multi-pass membrane protein</topology>
    </subcellularLocation>
</comment>
<dbReference type="InterPro" id="IPR003838">
    <property type="entry name" value="ABC3_permease_C"/>
</dbReference>
<dbReference type="EMBL" id="UOEK01000501">
    <property type="protein sequence ID" value="VAW08864.1"/>
    <property type="molecule type" value="Genomic_DNA"/>
</dbReference>
<name>A0A3B0TJQ6_9ZZZZ</name>
<feature type="domain" description="MacB-like periplasmic core" evidence="9">
    <location>
        <begin position="1"/>
        <end position="219"/>
    </location>
</feature>
<gene>
    <name evidence="10" type="ORF">MNBD_ACTINO02-297</name>
</gene>
<dbReference type="Pfam" id="PF12704">
    <property type="entry name" value="MacB_PCD"/>
    <property type="match status" value="2"/>
</dbReference>
<dbReference type="PANTHER" id="PTHR30572">
    <property type="entry name" value="MEMBRANE COMPONENT OF TRANSPORTER-RELATED"/>
    <property type="match status" value="1"/>
</dbReference>
<feature type="transmembrane region" description="Helical" evidence="7">
    <location>
        <begin position="250"/>
        <end position="275"/>
    </location>
</feature>
<feature type="domain" description="ABC3 transporter permease C-terminal" evidence="8">
    <location>
        <begin position="712"/>
        <end position="826"/>
    </location>
</feature>
<keyword evidence="2" id="KW-1003">Cell membrane</keyword>
<feature type="transmembrane region" description="Helical" evidence="7">
    <location>
        <begin position="343"/>
        <end position="365"/>
    </location>
</feature>